<gene>
    <name evidence="3" type="primary">LOC100766213</name>
</gene>
<dbReference type="Proteomes" id="UP001108280">
    <property type="component" value="Chromosome 5"/>
</dbReference>
<protein>
    <submittedName>
        <fullName evidence="3">Uncharacterized protein LOC100766213 isoform X12</fullName>
    </submittedName>
</protein>
<keyword evidence="2" id="KW-1185">Reference proteome</keyword>
<accession>A0A9J7GY27</accession>
<proteinExistence type="predicted"/>
<name>A0A9J7GY27_CRIGR</name>
<dbReference type="AlphaFoldDB" id="A0A9J7GY27"/>
<evidence type="ECO:0000313" key="2">
    <source>
        <dbReference type="Proteomes" id="UP001108280"/>
    </source>
</evidence>
<evidence type="ECO:0000313" key="3">
    <source>
        <dbReference type="RefSeq" id="XP_035300836.1"/>
    </source>
</evidence>
<reference evidence="2" key="1">
    <citation type="journal article" date="2018" name="Biotechnol. Bioeng.">
        <title>A reference genome of the Chinese hamster based on a hybrid assembly strategy.</title>
        <authorList>
            <person name="Rupp O."/>
            <person name="MacDonald M.L."/>
            <person name="Li S."/>
            <person name="Dhiman H."/>
            <person name="Polson S."/>
            <person name="Griep S."/>
            <person name="Heffner K."/>
            <person name="Hernandez I."/>
            <person name="Brinkrolf K."/>
            <person name="Jadhav V."/>
            <person name="Samoudi M."/>
            <person name="Hao H."/>
            <person name="Kingham B."/>
            <person name="Goesmann A."/>
            <person name="Betenbaugh M.J."/>
            <person name="Lewis N.E."/>
            <person name="Borth N."/>
            <person name="Lee K.H."/>
        </authorList>
    </citation>
    <scope>NUCLEOTIDE SEQUENCE [LARGE SCALE GENOMIC DNA]</scope>
    <source>
        <strain evidence="2">17A/GY</strain>
    </source>
</reference>
<dbReference type="RefSeq" id="XP_035300836.1">
    <property type="nucleotide sequence ID" value="XM_035444945.1"/>
</dbReference>
<feature type="region of interest" description="Disordered" evidence="1">
    <location>
        <begin position="47"/>
        <end position="80"/>
    </location>
</feature>
<reference evidence="2" key="2">
    <citation type="journal article" date="2020" name="Biotechnol. Bioeng.">
        <title>Chromosome-scale scaffolds for the Chinese hamster reference genome assembly to facilitate the study of the CHO epigenome.</title>
        <authorList>
            <person name="Hilliard W."/>
            <person name="MacDonald M."/>
            <person name="Lee K.H."/>
        </authorList>
    </citation>
    <scope>NUCLEOTIDE SEQUENCE [LARGE SCALE GENOMIC DNA]</scope>
    <source>
        <strain evidence="2">17A/GY</strain>
    </source>
</reference>
<evidence type="ECO:0000256" key="1">
    <source>
        <dbReference type="SAM" id="MobiDB-lite"/>
    </source>
</evidence>
<feature type="compositionally biased region" description="Acidic residues" evidence="1">
    <location>
        <begin position="53"/>
        <end position="64"/>
    </location>
</feature>
<dbReference type="GeneID" id="100766213"/>
<organism evidence="2 3">
    <name type="scientific">Cricetulus griseus</name>
    <name type="common">Chinese hamster</name>
    <name type="synonym">Cricetulus barabensis griseus</name>
    <dbReference type="NCBI Taxonomy" id="10029"/>
    <lineage>
        <taxon>Eukaryota</taxon>
        <taxon>Metazoa</taxon>
        <taxon>Chordata</taxon>
        <taxon>Craniata</taxon>
        <taxon>Vertebrata</taxon>
        <taxon>Euteleostomi</taxon>
        <taxon>Mammalia</taxon>
        <taxon>Eutheria</taxon>
        <taxon>Euarchontoglires</taxon>
        <taxon>Glires</taxon>
        <taxon>Rodentia</taxon>
        <taxon>Myomorpha</taxon>
        <taxon>Muroidea</taxon>
        <taxon>Cricetidae</taxon>
        <taxon>Cricetinae</taxon>
        <taxon>Cricetulus</taxon>
    </lineage>
</organism>
<reference evidence="3" key="3">
    <citation type="submission" date="2025-08" db="UniProtKB">
        <authorList>
            <consortium name="RefSeq"/>
        </authorList>
    </citation>
    <scope>IDENTIFICATION</scope>
    <source>
        <strain evidence="3">17A/GY</strain>
        <tissue evidence="3">Liver</tissue>
    </source>
</reference>
<sequence length="80" mass="8596">MAYLASLSSYRALPDLKISHGYFDRESGKVQAASSCWELLNFNLSGKGGEQEGQNEAEAADEQGVETGPSDTDADRALIQ</sequence>